<comment type="caution">
    <text evidence="2">The sequence shown here is derived from an EMBL/GenBank/DDBJ whole genome shotgun (WGS) entry which is preliminary data.</text>
</comment>
<name>A0A4U5N6A0_STECR</name>
<dbReference type="EMBL" id="AZBU02000005">
    <property type="protein sequence ID" value="TKR77910.1"/>
    <property type="molecule type" value="Genomic_DNA"/>
</dbReference>
<evidence type="ECO:0000313" key="3">
    <source>
        <dbReference type="Proteomes" id="UP000298663"/>
    </source>
</evidence>
<proteinExistence type="predicted"/>
<evidence type="ECO:0000256" key="1">
    <source>
        <dbReference type="SAM" id="MobiDB-lite"/>
    </source>
</evidence>
<keyword evidence="3" id="KW-1185">Reference proteome</keyword>
<evidence type="ECO:0000313" key="2">
    <source>
        <dbReference type="EMBL" id="TKR77910.1"/>
    </source>
</evidence>
<dbReference type="AlphaFoldDB" id="A0A4U5N6A0"/>
<reference evidence="2 3" key="1">
    <citation type="journal article" date="2015" name="Genome Biol.">
        <title>Comparative genomics of Steinernema reveals deeply conserved gene regulatory networks.</title>
        <authorList>
            <person name="Dillman A.R."/>
            <person name="Macchietto M."/>
            <person name="Porter C.F."/>
            <person name="Rogers A."/>
            <person name="Williams B."/>
            <person name="Antoshechkin I."/>
            <person name="Lee M.M."/>
            <person name="Goodwin Z."/>
            <person name="Lu X."/>
            <person name="Lewis E.E."/>
            <person name="Goodrich-Blair H."/>
            <person name="Stock S.P."/>
            <person name="Adams B.J."/>
            <person name="Sternberg P.W."/>
            <person name="Mortazavi A."/>
        </authorList>
    </citation>
    <scope>NUCLEOTIDE SEQUENCE [LARGE SCALE GENOMIC DNA]</scope>
    <source>
        <strain evidence="2 3">ALL</strain>
    </source>
</reference>
<accession>A0A4U5N6A0</accession>
<organism evidence="2 3">
    <name type="scientific">Steinernema carpocapsae</name>
    <name type="common">Entomopathogenic nematode</name>
    <dbReference type="NCBI Taxonomy" id="34508"/>
    <lineage>
        <taxon>Eukaryota</taxon>
        <taxon>Metazoa</taxon>
        <taxon>Ecdysozoa</taxon>
        <taxon>Nematoda</taxon>
        <taxon>Chromadorea</taxon>
        <taxon>Rhabditida</taxon>
        <taxon>Tylenchina</taxon>
        <taxon>Panagrolaimomorpha</taxon>
        <taxon>Strongyloidoidea</taxon>
        <taxon>Steinernematidae</taxon>
        <taxon>Steinernema</taxon>
    </lineage>
</organism>
<sequence length="220" mass="25463">MLPEYLPPRAAKQKTKKLITLSSKPIKIPRPEPMVPKRRLVPKPKPEPIEGGSSSDVASTVDHMTKDRRTLQRNIEELQKLNENDRNAYERLQMSTDYSNVTGQASRNLQRNVIMNLHMSVHLQELMEMEAKKIAILNALNETLAIYETFANIYINNENYGKLARMLKMLLTEELTEDDRLEPVDPLKIQCEYMCPTEVIQESANERNASWEDFLPDQPR</sequence>
<protein>
    <submittedName>
        <fullName evidence="2">Uncharacterized protein</fullName>
    </submittedName>
</protein>
<dbReference type="Proteomes" id="UP000298663">
    <property type="component" value="Unassembled WGS sequence"/>
</dbReference>
<gene>
    <name evidence="2" type="ORF">L596_018800</name>
</gene>
<feature type="region of interest" description="Disordered" evidence="1">
    <location>
        <begin position="1"/>
        <end position="62"/>
    </location>
</feature>
<reference evidence="2 3" key="2">
    <citation type="journal article" date="2019" name="G3 (Bethesda)">
        <title>Hybrid Assembly of the Genome of the Entomopathogenic Nematode Steinernema carpocapsae Identifies the X-Chromosome.</title>
        <authorList>
            <person name="Serra L."/>
            <person name="Macchietto M."/>
            <person name="Macias-Munoz A."/>
            <person name="McGill C.J."/>
            <person name="Rodriguez I.M."/>
            <person name="Rodriguez B."/>
            <person name="Murad R."/>
            <person name="Mortazavi A."/>
        </authorList>
    </citation>
    <scope>NUCLEOTIDE SEQUENCE [LARGE SCALE GENOMIC DNA]</scope>
    <source>
        <strain evidence="2 3">ALL</strain>
    </source>
</reference>